<organism evidence="12 13">
    <name type="scientific">Gottschalkia acidurici (strain ATCC 7906 / DSM 604 / BCRC 14475 / CIP 104303 / KCTC 5404 / NCIMB 10678 / 9a)</name>
    <name type="common">Clostridium acidurici</name>
    <dbReference type="NCBI Taxonomy" id="1128398"/>
    <lineage>
        <taxon>Bacteria</taxon>
        <taxon>Bacillati</taxon>
        <taxon>Bacillota</taxon>
        <taxon>Tissierellia</taxon>
        <taxon>Tissierellales</taxon>
        <taxon>Gottschalkiaceae</taxon>
        <taxon>Gottschalkia</taxon>
    </lineage>
</organism>
<keyword evidence="6 12" id="KW-0067">ATP-binding</keyword>
<evidence type="ECO:0000259" key="11">
    <source>
        <dbReference type="PROSITE" id="PS50929"/>
    </source>
</evidence>
<reference evidence="12 13" key="1">
    <citation type="journal article" date="2012" name="PLoS ONE">
        <title>The purine-utilizing bacterium Clostridium acidurici 9a: a genome-guided metabolic reconsideration.</title>
        <authorList>
            <person name="Hartwich K."/>
            <person name="Poehlein A."/>
            <person name="Daniel R."/>
        </authorList>
    </citation>
    <scope>NUCLEOTIDE SEQUENCE [LARGE SCALE GENOMIC DNA]</scope>
    <source>
        <strain evidence="13">ATCC 7906 / DSM 604 / BCRC 14475 / CIP 104303 / KCTC 5404 / NCIMB 10678 / 9a</strain>
    </source>
</reference>
<keyword evidence="7 9" id="KW-1133">Transmembrane helix</keyword>
<dbReference type="eggNOG" id="COG1132">
    <property type="taxonomic scope" value="Bacteria"/>
</dbReference>
<dbReference type="PROSITE" id="PS50929">
    <property type="entry name" value="ABC_TM1F"/>
    <property type="match status" value="1"/>
</dbReference>
<accession>K0AZF2</accession>
<dbReference type="InterPro" id="IPR003439">
    <property type="entry name" value="ABC_transporter-like_ATP-bd"/>
</dbReference>
<dbReference type="EMBL" id="CP003326">
    <property type="protein sequence ID" value="AFS77751.1"/>
    <property type="molecule type" value="Genomic_DNA"/>
</dbReference>
<keyword evidence="4 9" id="KW-0812">Transmembrane</keyword>
<dbReference type="GO" id="GO:0015421">
    <property type="term" value="F:ABC-type oligopeptide transporter activity"/>
    <property type="evidence" value="ECO:0007669"/>
    <property type="project" value="TreeGrafter"/>
</dbReference>
<keyword evidence="13" id="KW-1185">Reference proteome</keyword>
<proteinExistence type="predicted"/>
<dbReference type="PROSITE" id="PS50893">
    <property type="entry name" value="ABC_TRANSPORTER_2"/>
    <property type="match status" value="1"/>
</dbReference>
<dbReference type="PANTHER" id="PTHR43394">
    <property type="entry name" value="ATP-DEPENDENT PERMEASE MDL1, MITOCHONDRIAL"/>
    <property type="match status" value="1"/>
</dbReference>
<evidence type="ECO:0000259" key="10">
    <source>
        <dbReference type="PROSITE" id="PS50893"/>
    </source>
</evidence>
<dbReference type="HOGENOM" id="CLU_000604_84_3_9"/>
<evidence type="ECO:0000313" key="13">
    <source>
        <dbReference type="Proteomes" id="UP000006094"/>
    </source>
</evidence>
<dbReference type="GO" id="GO:0005524">
    <property type="term" value="F:ATP binding"/>
    <property type="evidence" value="ECO:0007669"/>
    <property type="project" value="UniProtKB-KW"/>
</dbReference>
<evidence type="ECO:0000256" key="4">
    <source>
        <dbReference type="ARBA" id="ARBA00022692"/>
    </source>
</evidence>
<keyword evidence="3" id="KW-1003">Cell membrane</keyword>
<dbReference type="InterPro" id="IPR027417">
    <property type="entry name" value="P-loop_NTPase"/>
</dbReference>
<dbReference type="PATRIC" id="fig|1128398.3.peg.720"/>
<evidence type="ECO:0000256" key="5">
    <source>
        <dbReference type="ARBA" id="ARBA00022741"/>
    </source>
</evidence>
<evidence type="ECO:0000256" key="6">
    <source>
        <dbReference type="ARBA" id="ARBA00022840"/>
    </source>
</evidence>
<dbReference type="KEGG" id="cad:Curi_c06780"/>
<sequence>MESCKLLIKFMRGKLLKYIASIICVGLNIAFTMLVPIVISITIDSIIGNKPIDAPMIIMKGIEYIGGKSVMAKNIWICSLAIVLITIFRGISIYLGGKWSAEASESTAKNMRDELYKHLQLLSYDYHIKSETGDLIQRCTSDIETVKKFLTTQLVEIGYAVFMLTGVLTVMLSLNIKLTLVAMAVVPIIFIFSIIFFNVVKRTFKVADEAEGKLSNVLQENLTAMRVVRAFGRQSYEIDKFDKSNKLFKDLTYKLMRQLAWYWSLSDFICLLQIAFVLIIGSYLSAKGEITLGTLVVFITYEGLLLWPVRQMGRILSDMGKTIVATSRIKEILDENTEYEKIEQLKPEILGNIEFKNVTFQYDEGKEALKDISFTVGKGQTIAILGPTGSGKTSLVNLLGRLYDYQKGSIKIDGVELKNIDKKWVRSHIGIVLQEPFLYGKTIKANIGIAKENVEDEEIFNVAKDTSIHDVIMGFKNGYDTLVGERGVTLSGGQKQRSAIARILINNYPILAFDDSLSAVDTETDAHIRKALKERNGDTTTFIISHRIGTIAEADLILVLEQGKLTQIGKHEELLNEHGLYKRIWDMQNSLEEKLG</sequence>
<dbReference type="SUPFAM" id="SSF52540">
    <property type="entry name" value="P-loop containing nucleoside triphosphate hydrolases"/>
    <property type="match status" value="1"/>
</dbReference>
<feature type="transmembrane region" description="Helical" evidence="9">
    <location>
        <begin position="180"/>
        <end position="200"/>
    </location>
</feature>
<feature type="transmembrane region" description="Helical" evidence="9">
    <location>
        <begin position="157"/>
        <end position="174"/>
    </location>
</feature>
<dbReference type="OrthoDB" id="9762778at2"/>
<feature type="transmembrane region" description="Helical" evidence="9">
    <location>
        <begin position="259"/>
        <end position="284"/>
    </location>
</feature>
<dbReference type="SUPFAM" id="SSF90123">
    <property type="entry name" value="ABC transporter transmembrane region"/>
    <property type="match status" value="1"/>
</dbReference>
<protein>
    <submittedName>
        <fullName evidence="12">ABC transporter ATP-binding protein</fullName>
    </submittedName>
</protein>
<keyword evidence="5" id="KW-0547">Nucleotide-binding</keyword>
<dbReference type="CDD" id="cd18542">
    <property type="entry name" value="ABC_6TM_YknU_like"/>
    <property type="match status" value="1"/>
</dbReference>
<dbReference type="Gene3D" id="3.40.50.300">
    <property type="entry name" value="P-loop containing nucleotide triphosphate hydrolases"/>
    <property type="match status" value="1"/>
</dbReference>
<feature type="domain" description="ABC transmembrane type-1" evidence="11">
    <location>
        <begin position="19"/>
        <end position="321"/>
    </location>
</feature>
<gene>
    <name evidence="12" type="ordered locus">Curi_c06780</name>
</gene>
<name>K0AZF2_GOTA9</name>
<evidence type="ECO:0000256" key="2">
    <source>
        <dbReference type="ARBA" id="ARBA00022448"/>
    </source>
</evidence>
<dbReference type="SMART" id="SM00382">
    <property type="entry name" value="AAA"/>
    <property type="match status" value="1"/>
</dbReference>
<dbReference type="FunFam" id="3.40.50.300:FF:000221">
    <property type="entry name" value="Multidrug ABC transporter ATP-binding protein"/>
    <property type="match status" value="1"/>
</dbReference>
<keyword evidence="8 9" id="KW-0472">Membrane</keyword>
<dbReference type="InterPro" id="IPR036640">
    <property type="entry name" value="ABC1_TM_sf"/>
</dbReference>
<dbReference type="Proteomes" id="UP000006094">
    <property type="component" value="Chromosome"/>
</dbReference>
<evidence type="ECO:0000313" key="12">
    <source>
        <dbReference type="EMBL" id="AFS77751.1"/>
    </source>
</evidence>
<feature type="transmembrane region" description="Helical" evidence="9">
    <location>
        <begin position="15"/>
        <end position="43"/>
    </location>
</feature>
<evidence type="ECO:0000256" key="7">
    <source>
        <dbReference type="ARBA" id="ARBA00022989"/>
    </source>
</evidence>
<evidence type="ECO:0000256" key="9">
    <source>
        <dbReference type="SAM" id="Phobius"/>
    </source>
</evidence>
<dbReference type="GO" id="GO:0016887">
    <property type="term" value="F:ATP hydrolysis activity"/>
    <property type="evidence" value="ECO:0007669"/>
    <property type="project" value="InterPro"/>
</dbReference>
<evidence type="ECO:0000256" key="1">
    <source>
        <dbReference type="ARBA" id="ARBA00004651"/>
    </source>
</evidence>
<evidence type="ECO:0000256" key="3">
    <source>
        <dbReference type="ARBA" id="ARBA00022475"/>
    </source>
</evidence>
<dbReference type="Pfam" id="PF00664">
    <property type="entry name" value="ABC_membrane"/>
    <property type="match status" value="1"/>
</dbReference>
<evidence type="ECO:0000256" key="8">
    <source>
        <dbReference type="ARBA" id="ARBA00023136"/>
    </source>
</evidence>
<feature type="transmembrane region" description="Helical" evidence="9">
    <location>
        <begin position="290"/>
        <end position="309"/>
    </location>
</feature>
<feature type="domain" description="ABC transporter" evidence="10">
    <location>
        <begin position="353"/>
        <end position="587"/>
    </location>
</feature>
<dbReference type="InterPro" id="IPR003593">
    <property type="entry name" value="AAA+_ATPase"/>
</dbReference>
<dbReference type="InterPro" id="IPR039421">
    <property type="entry name" value="Type_1_exporter"/>
</dbReference>
<dbReference type="Pfam" id="PF00005">
    <property type="entry name" value="ABC_tran"/>
    <property type="match status" value="1"/>
</dbReference>
<dbReference type="AlphaFoldDB" id="K0AZF2"/>
<dbReference type="RefSeq" id="WP_014966888.1">
    <property type="nucleotide sequence ID" value="NC_018664.1"/>
</dbReference>
<dbReference type="InterPro" id="IPR011527">
    <property type="entry name" value="ABC1_TM_dom"/>
</dbReference>
<dbReference type="Gene3D" id="1.20.1560.10">
    <property type="entry name" value="ABC transporter type 1, transmembrane domain"/>
    <property type="match status" value="1"/>
</dbReference>
<dbReference type="STRING" id="1128398.Curi_c06780"/>
<comment type="subcellular location">
    <subcellularLocation>
        <location evidence="1">Cell membrane</location>
        <topology evidence="1">Multi-pass membrane protein</topology>
    </subcellularLocation>
</comment>
<dbReference type="PANTHER" id="PTHR43394:SF1">
    <property type="entry name" value="ATP-BINDING CASSETTE SUB-FAMILY B MEMBER 10, MITOCHONDRIAL"/>
    <property type="match status" value="1"/>
</dbReference>
<feature type="transmembrane region" description="Helical" evidence="9">
    <location>
        <begin position="74"/>
        <end position="95"/>
    </location>
</feature>
<keyword evidence="2" id="KW-0813">Transport</keyword>
<dbReference type="GO" id="GO:0005886">
    <property type="term" value="C:plasma membrane"/>
    <property type="evidence" value="ECO:0007669"/>
    <property type="project" value="UniProtKB-SubCell"/>
</dbReference>